<comment type="subunit">
    <text evidence="10">Component of the NDC80 complex.</text>
</comment>
<evidence type="ECO:0000256" key="4">
    <source>
        <dbReference type="ARBA" id="ARBA00022776"/>
    </source>
</evidence>
<dbReference type="Gene3D" id="1.10.418.30">
    <property type="entry name" value="Ncd80 complex, Ncd80 subunit"/>
    <property type="match status" value="1"/>
</dbReference>
<gene>
    <name evidence="13" type="ORF">SCODWIG_03462</name>
</gene>
<evidence type="ECO:0000313" key="14">
    <source>
        <dbReference type="Proteomes" id="UP000262825"/>
    </source>
</evidence>
<evidence type="ECO:0000256" key="9">
    <source>
        <dbReference type="ARBA" id="ARBA00023328"/>
    </source>
</evidence>
<evidence type="ECO:0000256" key="3">
    <source>
        <dbReference type="ARBA" id="ARBA00022618"/>
    </source>
</evidence>
<comment type="similarity">
    <text evidence="1 10">Belongs to the NDC80/HEC1 family.</text>
</comment>
<dbReference type="AlphaFoldDB" id="A0A376BAS2"/>
<dbReference type="GO" id="GO:0031262">
    <property type="term" value="C:Ndc80 complex"/>
    <property type="evidence" value="ECO:0007669"/>
    <property type="project" value="UniProtKB-UniRule"/>
</dbReference>
<evidence type="ECO:0000256" key="11">
    <source>
        <dbReference type="SAM" id="MobiDB-lite"/>
    </source>
</evidence>
<dbReference type="InterPro" id="IPR038273">
    <property type="entry name" value="Ndc80_sf"/>
</dbReference>
<dbReference type="FunFam" id="1.10.418.30:FF:000001">
    <property type="entry name" value="Probable kinetochore protein ndc80"/>
    <property type="match status" value="1"/>
</dbReference>
<accession>A0A376BAS2</accession>
<sequence length="250" mass="28445">MFRSTNATAASNNPNTFINDNINNKKINKSNDGNKNIASTNPRRSFLFSDTRSSLRISNSKKLSLATNNLSTLNSNGGGIANNSTSAATLTRDPRPLRDKNFQQIIQQEIYDYLLDEDFIIQTNYPISIKSLKQPTQRDFVTIFKWLYVRLDPGYTFKKSLESDVYSIIKTIQYPFLETINKSQISAVGGTNWPKFLGMIHWLVNVNKSLDKTLVFLDKSLVSENTQDFTILNQTFKTIDEQEEIGRAHV</sequence>
<feature type="region of interest" description="Disordered" evidence="11">
    <location>
        <begin position="1"/>
        <end position="41"/>
    </location>
</feature>
<evidence type="ECO:0000256" key="2">
    <source>
        <dbReference type="ARBA" id="ARBA00022454"/>
    </source>
</evidence>
<dbReference type="Proteomes" id="UP000262825">
    <property type="component" value="Unassembled WGS sequence"/>
</dbReference>
<dbReference type="PANTHER" id="PTHR10643">
    <property type="entry name" value="KINETOCHORE PROTEIN NDC80"/>
    <property type="match status" value="1"/>
</dbReference>
<dbReference type="GO" id="GO:0051301">
    <property type="term" value="P:cell division"/>
    <property type="evidence" value="ECO:0007669"/>
    <property type="project" value="UniProtKB-UniRule"/>
</dbReference>
<keyword evidence="14" id="KW-1185">Reference proteome</keyword>
<name>A0A376BAS2_9ASCO</name>
<evidence type="ECO:0000259" key="12">
    <source>
        <dbReference type="Pfam" id="PF03801"/>
    </source>
</evidence>
<evidence type="ECO:0000256" key="5">
    <source>
        <dbReference type="ARBA" id="ARBA00022838"/>
    </source>
</evidence>
<evidence type="ECO:0000256" key="10">
    <source>
        <dbReference type="RuleBase" id="RU368072"/>
    </source>
</evidence>
<dbReference type="Pfam" id="PF03801">
    <property type="entry name" value="Ndc80_HEC"/>
    <property type="match status" value="1"/>
</dbReference>
<keyword evidence="8 10" id="KW-0131">Cell cycle</keyword>
<dbReference type="PANTHER" id="PTHR10643:SF2">
    <property type="entry name" value="KINETOCHORE PROTEIN NDC80 HOMOLOG"/>
    <property type="match status" value="1"/>
</dbReference>
<organism evidence="13 14">
    <name type="scientific">Saccharomycodes ludwigii</name>
    <dbReference type="NCBI Taxonomy" id="36035"/>
    <lineage>
        <taxon>Eukaryota</taxon>
        <taxon>Fungi</taxon>
        <taxon>Dikarya</taxon>
        <taxon>Ascomycota</taxon>
        <taxon>Saccharomycotina</taxon>
        <taxon>Saccharomycetes</taxon>
        <taxon>Saccharomycodales</taxon>
        <taxon>Saccharomycodaceae</taxon>
        <taxon>Saccharomycodes</taxon>
    </lineage>
</organism>
<feature type="compositionally biased region" description="Low complexity" evidence="11">
    <location>
        <begin position="1"/>
        <end position="37"/>
    </location>
</feature>
<dbReference type="InterPro" id="IPR055260">
    <property type="entry name" value="Ndc80_CH"/>
</dbReference>
<dbReference type="InterPro" id="IPR005550">
    <property type="entry name" value="Kinetochore_Ndc80"/>
</dbReference>
<keyword evidence="7 10" id="KW-0539">Nucleus</keyword>
<protein>
    <recommendedName>
        <fullName evidence="10">Kinetochore protein NDC80</fullName>
    </recommendedName>
</protein>
<feature type="domain" description="Kinetochore protein Ndc80 CH" evidence="12">
    <location>
        <begin position="78"/>
        <end position="212"/>
    </location>
</feature>
<comment type="function">
    <text evidence="10">Acts as a component of the essential kinetochore-associated NDC80 complex, which is required for chromosome segregation and spindle checkpoint activity.</text>
</comment>
<reference evidence="14" key="1">
    <citation type="submission" date="2018-06" db="EMBL/GenBank/DDBJ databases">
        <authorList>
            <person name="Guldener U."/>
        </authorList>
    </citation>
    <scope>NUCLEOTIDE SEQUENCE [LARGE SCALE GENOMIC DNA]</scope>
    <source>
        <strain evidence="14">UTAD17</strain>
    </source>
</reference>
<evidence type="ECO:0000313" key="13">
    <source>
        <dbReference type="EMBL" id="SSD61701.1"/>
    </source>
</evidence>
<keyword evidence="3 10" id="KW-0132">Cell division</keyword>
<evidence type="ECO:0000256" key="6">
    <source>
        <dbReference type="ARBA" id="ARBA00023054"/>
    </source>
</evidence>
<evidence type="ECO:0000256" key="7">
    <source>
        <dbReference type="ARBA" id="ARBA00023242"/>
    </source>
</evidence>
<dbReference type="GO" id="GO:0051315">
    <property type="term" value="P:attachment of mitotic spindle microtubules to kinetochore"/>
    <property type="evidence" value="ECO:0007669"/>
    <property type="project" value="UniProtKB-UniRule"/>
</dbReference>
<dbReference type="VEuPathDB" id="FungiDB:SCODWIG_03462"/>
<evidence type="ECO:0000256" key="1">
    <source>
        <dbReference type="ARBA" id="ARBA00007050"/>
    </source>
</evidence>
<keyword evidence="6" id="KW-0175">Coiled coil</keyword>
<keyword evidence="5 10" id="KW-0995">Kinetochore</keyword>
<comment type="subcellular location">
    <subcellularLocation>
        <location evidence="10">Chromosome</location>
        <location evidence="10">Centromere</location>
        <location evidence="10">Kinetochore</location>
    </subcellularLocation>
    <subcellularLocation>
        <location evidence="10">Nucleus</location>
    </subcellularLocation>
</comment>
<keyword evidence="4 10" id="KW-0498">Mitosis</keyword>
<proteinExistence type="inferred from homology"/>
<dbReference type="GO" id="GO:0005634">
    <property type="term" value="C:nucleus"/>
    <property type="evidence" value="ECO:0007669"/>
    <property type="project" value="UniProtKB-SubCell"/>
</dbReference>
<dbReference type="EMBL" id="UFAJ01000843">
    <property type="protein sequence ID" value="SSD61701.1"/>
    <property type="molecule type" value="Genomic_DNA"/>
</dbReference>
<evidence type="ECO:0000256" key="8">
    <source>
        <dbReference type="ARBA" id="ARBA00023306"/>
    </source>
</evidence>
<keyword evidence="2 10" id="KW-0158">Chromosome</keyword>
<keyword evidence="9 10" id="KW-0137">Centromere</keyword>